<sequence>MDAANILIVEDEMLVAMELEAILEGLGYRPVGIAPDLQSAVELAEEPLDLALVDLNLRDGLTGPEIGKSLCAKGVSVLFITANPRILGDGIAGAVGVLTKPTDEATVRSAVDYALRVRAGDRAVTPPPSLRLFA</sequence>
<dbReference type="GO" id="GO:0000156">
    <property type="term" value="F:phosphorelay response regulator activity"/>
    <property type="evidence" value="ECO:0007669"/>
    <property type="project" value="TreeGrafter"/>
</dbReference>
<dbReference type="PROSITE" id="PS50110">
    <property type="entry name" value="RESPONSE_REGULATORY"/>
    <property type="match status" value="1"/>
</dbReference>
<dbReference type="InterPro" id="IPR011006">
    <property type="entry name" value="CheY-like_superfamily"/>
</dbReference>
<dbReference type="SMART" id="SM00448">
    <property type="entry name" value="REC"/>
    <property type="match status" value="1"/>
</dbReference>
<name>A0A6G7YRK2_9SPHN</name>
<dbReference type="Pfam" id="PF00072">
    <property type="entry name" value="Response_reg"/>
    <property type="match status" value="1"/>
</dbReference>
<keyword evidence="2" id="KW-0597">Phosphoprotein</keyword>
<gene>
    <name evidence="4" type="ORF">G7077_11085</name>
</gene>
<dbReference type="PANTHER" id="PTHR48111">
    <property type="entry name" value="REGULATOR OF RPOS"/>
    <property type="match status" value="1"/>
</dbReference>
<dbReference type="SUPFAM" id="SSF52172">
    <property type="entry name" value="CheY-like"/>
    <property type="match status" value="1"/>
</dbReference>
<evidence type="ECO:0000313" key="4">
    <source>
        <dbReference type="EMBL" id="QIK79366.1"/>
    </source>
</evidence>
<proteinExistence type="predicted"/>
<dbReference type="GO" id="GO:0005829">
    <property type="term" value="C:cytosol"/>
    <property type="evidence" value="ECO:0007669"/>
    <property type="project" value="TreeGrafter"/>
</dbReference>
<dbReference type="GO" id="GO:0000976">
    <property type="term" value="F:transcription cis-regulatory region binding"/>
    <property type="evidence" value="ECO:0007669"/>
    <property type="project" value="TreeGrafter"/>
</dbReference>
<dbReference type="Proteomes" id="UP000503222">
    <property type="component" value="Chromosome"/>
</dbReference>
<dbReference type="NCBIfam" id="NF009972">
    <property type="entry name" value="PRK13435.1-3"/>
    <property type="match status" value="1"/>
</dbReference>
<dbReference type="InterPro" id="IPR001789">
    <property type="entry name" value="Sig_transdc_resp-reg_receiver"/>
</dbReference>
<organism evidence="4 5">
    <name type="scientific">Sphingomonas piscis</name>
    <dbReference type="NCBI Taxonomy" id="2714943"/>
    <lineage>
        <taxon>Bacteria</taxon>
        <taxon>Pseudomonadati</taxon>
        <taxon>Pseudomonadota</taxon>
        <taxon>Alphaproteobacteria</taxon>
        <taxon>Sphingomonadales</taxon>
        <taxon>Sphingomonadaceae</taxon>
        <taxon>Sphingomonas</taxon>
    </lineage>
</organism>
<dbReference type="GO" id="GO:0006355">
    <property type="term" value="P:regulation of DNA-templated transcription"/>
    <property type="evidence" value="ECO:0007669"/>
    <property type="project" value="TreeGrafter"/>
</dbReference>
<dbReference type="EMBL" id="CP049869">
    <property type="protein sequence ID" value="QIK79366.1"/>
    <property type="molecule type" value="Genomic_DNA"/>
</dbReference>
<dbReference type="Gene3D" id="3.40.50.2300">
    <property type="match status" value="1"/>
</dbReference>
<evidence type="ECO:0000256" key="2">
    <source>
        <dbReference type="PROSITE-ProRule" id="PRU00169"/>
    </source>
</evidence>
<feature type="domain" description="Response regulatory" evidence="3">
    <location>
        <begin position="5"/>
        <end position="115"/>
    </location>
</feature>
<dbReference type="RefSeq" id="WP_166411754.1">
    <property type="nucleotide sequence ID" value="NZ_CP049869.1"/>
</dbReference>
<keyword evidence="1" id="KW-0238">DNA-binding</keyword>
<evidence type="ECO:0000313" key="5">
    <source>
        <dbReference type="Proteomes" id="UP000503222"/>
    </source>
</evidence>
<accession>A0A6G7YRK2</accession>
<evidence type="ECO:0000256" key="1">
    <source>
        <dbReference type="ARBA" id="ARBA00023125"/>
    </source>
</evidence>
<reference evidence="4 5" key="1">
    <citation type="submission" date="2020-03" db="EMBL/GenBank/DDBJ databases">
        <title>Sphingomonas sp. nov., isolated from fish.</title>
        <authorList>
            <person name="Hyun D.-W."/>
            <person name="Bae J.-W."/>
        </authorList>
    </citation>
    <scope>NUCLEOTIDE SEQUENCE [LARGE SCALE GENOMIC DNA]</scope>
    <source>
        <strain evidence="4 5">HDW15B</strain>
    </source>
</reference>
<feature type="modified residue" description="4-aspartylphosphate" evidence="2">
    <location>
        <position position="54"/>
    </location>
</feature>
<protein>
    <submittedName>
        <fullName evidence="4">Response regulator</fullName>
    </submittedName>
</protein>
<dbReference type="KEGG" id="spii:G7077_11085"/>
<dbReference type="InterPro" id="IPR039420">
    <property type="entry name" value="WalR-like"/>
</dbReference>
<dbReference type="GO" id="GO:0032993">
    <property type="term" value="C:protein-DNA complex"/>
    <property type="evidence" value="ECO:0007669"/>
    <property type="project" value="TreeGrafter"/>
</dbReference>
<dbReference type="PANTHER" id="PTHR48111:SF38">
    <property type="entry name" value="TWO-COMPONENT RESPONSE REGULATOR"/>
    <property type="match status" value="1"/>
</dbReference>
<dbReference type="AlphaFoldDB" id="A0A6G7YRK2"/>
<keyword evidence="5" id="KW-1185">Reference proteome</keyword>
<evidence type="ECO:0000259" key="3">
    <source>
        <dbReference type="PROSITE" id="PS50110"/>
    </source>
</evidence>